<protein>
    <submittedName>
        <fullName evidence="1">Uncharacterized protein</fullName>
    </submittedName>
</protein>
<dbReference type="EMBL" id="CM042016">
    <property type="protein sequence ID" value="KAI3699228.1"/>
    <property type="molecule type" value="Genomic_DNA"/>
</dbReference>
<name>A0ACB8ZPT2_CICIN</name>
<dbReference type="Proteomes" id="UP001055811">
    <property type="component" value="Linkage Group LG08"/>
</dbReference>
<accession>A0ACB8ZPT2</accession>
<comment type="caution">
    <text evidence="1">The sequence shown here is derived from an EMBL/GenBank/DDBJ whole genome shotgun (WGS) entry which is preliminary data.</text>
</comment>
<keyword evidence="2" id="KW-1185">Reference proteome</keyword>
<reference evidence="1 2" key="2">
    <citation type="journal article" date="2022" name="Mol. Ecol. Resour.">
        <title>The genomes of chicory, endive, great burdock and yacon provide insights into Asteraceae paleo-polyploidization history and plant inulin production.</title>
        <authorList>
            <person name="Fan W."/>
            <person name="Wang S."/>
            <person name="Wang H."/>
            <person name="Wang A."/>
            <person name="Jiang F."/>
            <person name="Liu H."/>
            <person name="Zhao H."/>
            <person name="Xu D."/>
            <person name="Zhang Y."/>
        </authorList>
    </citation>
    <scope>NUCLEOTIDE SEQUENCE [LARGE SCALE GENOMIC DNA]</scope>
    <source>
        <strain evidence="2">cv. Punajuju</strain>
        <tissue evidence="1">Leaves</tissue>
    </source>
</reference>
<reference evidence="2" key="1">
    <citation type="journal article" date="2022" name="Mol. Ecol. Resour.">
        <title>The genomes of chicory, endive, great burdock and yacon provide insights into Asteraceae palaeo-polyploidization history and plant inulin production.</title>
        <authorList>
            <person name="Fan W."/>
            <person name="Wang S."/>
            <person name="Wang H."/>
            <person name="Wang A."/>
            <person name="Jiang F."/>
            <person name="Liu H."/>
            <person name="Zhao H."/>
            <person name="Xu D."/>
            <person name="Zhang Y."/>
        </authorList>
    </citation>
    <scope>NUCLEOTIDE SEQUENCE [LARGE SCALE GENOMIC DNA]</scope>
    <source>
        <strain evidence="2">cv. Punajuju</strain>
    </source>
</reference>
<gene>
    <name evidence="1" type="ORF">L2E82_43377</name>
</gene>
<proteinExistence type="predicted"/>
<evidence type="ECO:0000313" key="1">
    <source>
        <dbReference type="EMBL" id="KAI3699228.1"/>
    </source>
</evidence>
<sequence length="77" mass="8720">MDADRYTFCSIACKYRITTGKPITKPKPHRPPPDKGPDQDNGPDTDTNIDRRVNVHRKKSLTGTGRRKGIPMRAPLY</sequence>
<evidence type="ECO:0000313" key="2">
    <source>
        <dbReference type="Proteomes" id="UP001055811"/>
    </source>
</evidence>
<organism evidence="1 2">
    <name type="scientific">Cichorium intybus</name>
    <name type="common">Chicory</name>
    <dbReference type="NCBI Taxonomy" id="13427"/>
    <lineage>
        <taxon>Eukaryota</taxon>
        <taxon>Viridiplantae</taxon>
        <taxon>Streptophyta</taxon>
        <taxon>Embryophyta</taxon>
        <taxon>Tracheophyta</taxon>
        <taxon>Spermatophyta</taxon>
        <taxon>Magnoliopsida</taxon>
        <taxon>eudicotyledons</taxon>
        <taxon>Gunneridae</taxon>
        <taxon>Pentapetalae</taxon>
        <taxon>asterids</taxon>
        <taxon>campanulids</taxon>
        <taxon>Asterales</taxon>
        <taxon>Asteraceae</taxon>
        <taxon>Cichorioideae</taxon>
        <taxon>Cichorieae</taxon>
        <taxon>Cichoriinae</taxon>
        <taxon>Cichorium</taxon>
    </lineage>
</organism>